<dbReference type="Pfam" id="PF02581">
    <property type="entry name" value="TMP-TENI"/>
    <property type="match status" value="1"/>
</dbReference>
<dbReference type="InterPro" id="IPR036206">
    <property type="entry name" value="ThiamineP_synth_sf"/>
</dbReference>
<protein>
    <submittedName>
        <fullName evidence="4">Thiamine phosphate synthase</fullName>
    </submittedName>
</protein>
<evidence type="ECO:0000256" key="2">
    <source>
        <dbReference type="ARBA" id="ARBA00022977"/>
    </source>
</evidence>
<dbReference type="AlphaFoldDB" id="A0A9D1LYD7"/>
<comment type="caution">
    <text evidence="4">The sequence shown here is derived from an EMBL/GenBank/DDBJ whole genome shotgun (WGS) entry which is preliminary data.</text>
</comment>
<gene>
    <name evidence="4" type="ORF">IAD22_05015</name>
</gene>
<evidence type="ECO:0000259" key="3">
    <source>
        <dbReference type="Pfam" id="PF02581"/>
    </source>
</evidence>
<dbReference type="GO" id="GO:0009228">
    <property type="term" value="P:thiamine biosynthetic process"/>
    <property type="evidence" value="ECO:0007669"/>
    <property type="project" value="UniProtKB-KW"/>
</dbReference>
<evidence type="ECO:0000256" key="1">
    <source>
        <dbReference type="ARBA" id="ARBA00004948"/>
    </source>
</evidence>
<dbReference type="InterPro" id="IPR022998">
    <property type="entry name" value="ThiamineP_synth_TenI"/>
</dbReference>
<accession>A0A9D1LYD7</accession>
<dbReference type="InterPro" id="IPR013785">
    <property type="entry name" value="Aldolase_TIM"/>
</dbReference>
<proteinExistence type="predicted"/>
<dbReference type="CDD" id="cd00564">
    <property type="entry name" value="TMP_TenI"/>
    <property type="match status" value="1"/>
</dbReference>
<feature type="domain" description="Thiamine phosphate synthase/TenI" evidence="3">
    <location>
        <begin position="7"/>
        <end position="182"/>
    </location>
</feature>
<dbReference type="SUPFAM" id="SSF51391">
    <property type="entry name" value="Thiamin phosphate synthase"/>
    <property type="match status" value="1"/>
</dbReference>
<organism evidence="4 5">
    <name type="scientific">Candidatus Limousia pullorum</name>
    <dbReference type="NCBI Taxonomy" id="2840860"/>
    <lineage>
        <taxon>Bacteria</taxon>
        <taxon>Bacillati</taxon>
        <taxon>Bacillota</taxon>
        <taxon>Clostridia</taxon>
        <taxon>Eubacteriales</taxon>
        <taxon>Oscillospiraceae</taxon>
        <taxon>Oscillospiraceae incertae sedis</taxon>
        <taxon>Candidatus Limousia</taxon>
    </lineage>
</organism>
<keyword evidence="2" id="KW-0784">Thiamine biosynthesis</keyword>
<dbReference type="EMBL" id="DVNG01000071">
    <property type="protein sequence ID" value="HIU50354.1"/>
    <property type="molecule type" value="Genomic_DNA"/>
</dbReference>
<dbReference type="PANTHER" id="PTHR20857:SF15">
    <property type="entry name" value="THIAMINE-PHOSPHATE SYNTHASE"/>
    <property type="match status" value="1"/>
</dbReference>
<comment type="pathway">
    <text evidence="1">Cofactor biosynthesis; thiamine diphosphate biosynthesis.</text>
</comment>
<evidence type="ECO:0000313" key="4">
    <source>
        <dbReference type="EMBL" id="HIU50354.1"/>
    </source>
</evidence>
<reference evidence="4" key="2">
    <citation type="journal article" date="2021" name="PeerJ">
        <title>Extensive microbial diversity within the chicken gut microbiome revealed by metagenomics and culture.</title>
        <authorList>
            <person name="Gilroy R."/>
            <person name="Ravi A."/>
            <person name="Getino M."/>
            <person name="Pursley I."/>
            <person name="Horton D.L."/>
            <person name="Alikhan N.F."/>
            <person name="Baker D."/>
            <person name="Gharbi K."/>
            <person name="Hall N."/>
            <person name="Watson M."/>
            <person name="Adriaenssens E.M."/>
            <person name="Foster-Nyarko E."/>
            <person name="Jarju S."/>
            <person name="Secka A."/>
            <person name="Antonio M."/>
            <person name="Oren A."/>
            <person name="Chaudhuri R.R."/>
            <person name="La Ragione R."/>
            <person name="Hildebrand F."/>
            <person name="Pallen M.J."/>
        </authorList>
    </citation>
    <scope>NUCLEOTIDE SEQUENCE</scope>
    <source>
        <strain evidence="4">ChiGjej1B1-1684</strain>
    </source>
</reference>
<dbReference type="Gene3D" id="3.20.20.70">
    <property type="entry name" value="Aldolase class I"/>
    <property type="match status" value="1"/>
</dbReference>
<dbReference type="PANTHER" id="PTHR20857">
    <property type="entry name" value="THIAMINE-PHOSPHATE PYROPHOSPHORYLASE"/>
    <property type="match status" value="1"/>
</dbReference>
<dbReference type="GO" id="GO:0004789">
    <property type="term" value="F:thiamine-phosphate diphosphorylase activity"/>
    <property type="evidence" value="ECO:0007669"/>
    <property type="project" value="TreeGrafter"/>
</dbReference>
<evidence type="ECO:0000313" key="5">
    <source>
        <dbReference type="Proteomes" id="UP000824118"/>
    </source>
</evidence>
<sequence length="207" mass="23386">MLDNFKLVCVTARKLCGDDFIKRLEKISKNCDLIILREKDLTEEEYFSLGEKFLHVCSNGRATPVLHCFWKKALELHHDKIHLSLKDFRENPQIRGKFSLVGVSIHSPEEAKEAEALGADYVTAGHIFETDCKKGLKGRGLEFLRQVSQGVSIPVYAIGGISTENMEQVREAGANGVCIMSGFMKADDFGESFYKRKKEILEKENRA</sequence>
<name>A0A9D1LYD7_9FIRM</name>
<dbReference type="GO" id="GO:0005737">
    <property type="term" value="C:cytoplasm"/>
    <property type="evidence" value="ECO:0007669"/>
    <property type="project" value="TreeGrafter"/>
</dbReference>
<reference evidence="4" key="1">
    <citation type="submission" date="2020-10" db="EMBL/GenBank/DDBJ databases">
        <authorList>
            <person name="Gilroy R."/>
        </authorList>
    </citation>
    <scope>NUCLEOTIDE SEQUENCE</scope>
    <source>
        <strain evidence="4">ChiGjej1B1-1684</strain>
    </source>
</reference>
<dbReference type="Proteomes" id="UP000824118">
    <property type="component" value="Unassembled WGS sequence"/>
</dbReference>